<feature type="compositionally biased region" description="Polar residues" evidence="4">
    <location>
        <begin position="1211"/>
        <end position="1220"/>
    </location>
</feature>
<evidence type="ECO:0000313" key="6">
    <source>
        <dbReference type="EMBL" id="RKO97706.1"/>
    </source>
</evidence>
<feature type="region of interest" description="Disordered" evidence="4">
    <location>
        <begin position="558"/>
        <end position="583"/>
    </location>
</feature>
<reference evidence="7" key="2">
    <citation type="submission" date="2018-04" db="EMBL/GenBank/DDBJ databases">
        <title>Leveraging single-cell genomics to expand the Fungal Tree of Life.</title>
        <authorList>
            <consortium name="DOE Joint Genome Institute"/>
            <person name="Ahrendt S.R."/>
            <person name="Quandt C.A."/>
            <person name="Ciobanu D."/>
            <person name="Clum A."/>
            <person name="Salamov A."/>
            <person name="Andreopoulos B."/>
            <person name="Cheng J.-F."/>
            <person name="Woyke T."/>
            <person name="Pelin A."/>
            <person name="Henrissat B."/>
            <person name="Benny G.L."/>
            <person name="Smith M.E."/>
            <person name="James T.Y."/>
            <person name="Grigoriev I.V."/>
        </authorList>
    </citation>
    <scope>NUCLEOTIDE SEQUENCE</scope>
    <source>
        <strain evidence="7">ATCC 52028</strain>
    </source>
</reference>
<keyword evidence="2" id="KW-0813">Transport</keyword>
<dbReference type="Proteomes" id="UP000274922">
    <property type="component" value="Unassembled WGS sequence"/>
</dbReference>
<feature type="region of interest" description="Disordered" evidence="4">
    <location>
        <begin position="988"/>
        <end position="1023"/>
    </location>
</feature>
<feature type="compositionally biased region" description="Low complexity" evidence="4">
    <location>
        <begin position="1232"/>
        <end position="1253"/>
    </location>
</feature>
<feature type="compositionally biased region" description="Basic and acidic residues" evidence="4">
    <location>
        <begin position="1078"/>
        <end position="1087"/>
    </location>
</feature>
<evidence type="ECO:0000256" key="1">
    <source>
        <dbReference type="ARBA" id="ARBA00004123"/>
    </source>
</evidence>
<keyword evidence="9" id="KW-1185">Reference proteome</keyword>
<feature type="domain" description="Nucleoporin Nup159/Nup146 N-terminal" evidence="5">
    <location>
        <begin position="40"/>
        <end position="387"/>
    </location>
</feature>
<dbReference type="EMBL" id="ML009187">
    <property type="protein sequence ID" value="RKO97706.1"/>
    <property type="molecule type" value="Genomic_DNA"/>
</dbReference>
<evidence type="ECO:0000256" key="3">
    <source>
        <dbReference type="ARBA" id="ARBA00023242"/>
    </source>
</evidence>
<dbReference type="OrthoDB" id="248320at2759"/>
<comment type="subcellular location">
    <subcellularLocation>
        <location evidence="1">Nucleus</location>
    </subcellularLocation>
</comment>
<dbReference type="Proteomes" id="UP000268535">
    <property type="component" value="Unassembled WGS sequence"/>
</dbReference>
<evidence type="ECO:0000259" key="5">
    <source>
        <dbReference type="Pfam" id="PF16755"/>
    </source>
</evidence>
<evidence type="ECO:0000313" key="9">
    <source>
        <dbReference type="Proteomes" id="UP000274922"/>
    </source>
</evidence>
<feature type="region of interest" description="Disordered" evidence="4">
    <location>
        <begin position="1209"/>
        <end position="1404"/>
    </location>
</feature>
<dbReference type="Pfam" id="PF16755">
    <property type="entry name" value="Beta-prop_NUP159_NUP214"/>
    <property type="match status" value="1"/>
</dbReference>
<feature type="compositionally biased region" description="Low complexity" evidence="4">
    <location>
        <begin position="1287"/>
        <end position="1321"/>
    </location>
</feature>
<evidence type="ECO:0000256" key="4">
    <source>
        <dbReference type="SAM" id="MobiDB-lite"/>
    </source>
</evidence>
<sequence length="1757" mass="181197">MPGTIEAATRDVDSIELLQVQADVKLRVTDCALDRVTFSSLVVVSNRYGLVCFGTESGFVVATCSDTVRATLQADKAALTDQIVLNERSQTVTLSGHVVSMALSSDEQRLIVVTSEPKLLLFALSDVLKQGSAVSPAGAYSIPGEPKVVCPNPHALPDSCAVLLVDSSLYLVGMRDGSIKKFGDHVASIDWSPKGKQIACGMQDGTIQTRRPDGSLAKTVPMPSDLEEGFLVNSIKWFENEHFAVQYRPTNLEENADCFLYIIHNAKGARIYHKMDDPCFPIRDCESQVFWLYLSGLAGADHVLFFCSSQSETMGVIAHNKDSGDWETWNLPEGKSAVLPLTADSEDTFPLGLALNTTSCDPFRSSNPDQGLIPAAPILFIMTTEGVVIAYHVVDVQVAASGQPSTLMTQLSRIADTTAGGSSGNTPTSFTPHSSASSLSGVGSKDGLFASKQVPVASNLITPKVDQPFGAKASGSAPDAEKQGFSHRSQGVKSVAFGANLAAAPFANPVQLTPTPSVPFATAPVSVSLDASREPTTAFASLEGSQRQDAFDDYREAVAEEEDEAANEQGPFSDIPELADESDEREAELVLVRMAEKVAESVQQDLDKFGKASGSLGSLSIDGLKITSLATASSLLMKRCTAIQCTLDSLGPQEHRLSSQHQHTRRSVSETRHHFNWQKTHNGQADPNRETELGPEFVQLRSQLVAKVRYIQTAIGKIPAMIANDLQAPVGDHVGKLRHGVVSPTSWIAVCKTIHQITLTTLAVLQQATALQRRITAAPTESLRYEGCSQVAPDHYADHAEAVGARHPGRTPGDAFVPDEGISRRPPVSHQVAQGSGTFSTEQLDADVSYWGHLLSCTTRSSRVGVGHVSSFSKASPATYLDEVVAQARKELQSRSKHSDASSNQQAKVVRAAEFLSGKVPSGKLDVHGPTGLAAPLSTGNATAASEKRTTDPAESQPPSFGFLVKHASNNSTQQTDSMMHRETNVTSGFAASGKPPLFDAPASFGEDKKSATSVQAVPKPMTSLPMPFPPFSSASAPVGKEPSALNSLFPSKPALTLSSRLDQSSFGAQNPEPADSDTTKPPRLEAETAPATPQIVREEPGVVASATVDTSQKESSFNAPSDDAVLKLSSKALSAPPPPPPVKVTVAPPKPGFVTSQTIPKFAGFGNAAVKPDSKAPLTFVLPAKQPATEVPKLFGSPADAAYVSKAKDTTTAQGSLFGTSMPPLTNPFGASTSKAAPTSFSFASFSNPAAKKPTDSEALGSGVKSAQSSVKPDPSSAKETPFKPPSQESSAPSEQTSSEIIASEKSLSSTSRSSSVTTTKIVPAPVLSLPEQKSDVPSMSQPSVATGTATVPASSQEPIESALAAAPTSSQNIVELDPAARPFASTPSNVKPALSPKPVSETPKAHTLIVDPASTPAADAAGNVPVPTGDAAAPAAVPAANGPAENDTDDMDLNMEGLGGFGSAISTPSNHFGTFGQPSSAFGSAFGNTLSKPAATAFGSRTPNPPDGKGSPTAFNRSGGSGPEPGFAFSSSSLAPSAFGSGQASGFGAFGASSTQARSSQSQSSHNAFRPASTAFGAAIGAPSAFGSNTSLGGSTFGATAPVGFTSHSGPIGHSMAAQTGAAFGQSAFGMSAGGFGVTSSGANTPSPSAMGSSFGASHSGFGTSGFGTTNALGAMAASLSASKGSVFGSGTLGTTTFGSFSAAANQGASSVLDSNASAPTSFGAAAQAPAFGSNSNFGSSSAGSMPPAFTQYRG</sequence>
<keyword evidence="3" id="KW-0539">Nucleus</keyword>
<gene>
    <name evidence="6" type="ORF">CAUPRSCDRAFT_10636</name>
    <name evidence="7" type="ORF">CXG81DRAFT_20919</name>
</gene>
<evidence type="ECO:0000313" key="8">
    <source>
        <dbReference type="Proteomes" id="UP000268535"/>
    </source>
</evidence>
<accession>A0A4P9X1J0</accession>
<feature type="compositionally biased region" description="Polar residues" evidence="4">
    <location>
        <begin position="1108"/>
        <end position="1120"/>
    </location>
</feature>
<dbReference type="EMBL" id="ML014340">
    <property type="protein sequence ID" value="RKO98943.1"/>
    <property type="molecule type" value="Genomic_DNA"/>
</dbReference>
<name>A0A4P9X1J0_9FUNG</name>
<dbReference type="InterPro" id="IPR015943">
    <property type="entry name" value="WD40/YVTN_repeat-like_dom_sf"/>
</dbReference>
<feature type="region of interest" description="Disordered" evidence="4">
    <location>
        <begin position="468"/>
        <end position="488"/>
    </location>
</feature>
<proteinExistence type="predicted"/>
<feature type="region of interest" description="Disordered" evidence="4">
    <location>
        <begin position="920"/>
        <end position="959"/>
    </location>
</feature>
<dbReference type="GO" id="GO:0005634">
    <property type="term" value="C:nucleus"/>
    <property type="evidence" value="ECO:0007669"/>
    <property type="project" value="UniProtKB-SubCell"/>
</dbReference>
<reference evidence="8 9" key="1">
    <citation type="journal article" date="2018" name="Nat. Microbiol.">
        <title>Leveraging single-cell genomics to expand the fungal tree of life.</title>
        <authorList>
            <person name="Ahrendt S.R."/>
            <person name="Quandt C.A."/>
            <person name="Ciobanu D."/>
            <person name="Clum A."/>
            <person name="Salamov A."/>
            <person name="Andreopoulos B."/>
            <person name="Cheng J.F."/>
            <person name="Woyke T."/>
            <person name="Pelin A."/>
            <person name="Henrissat B."/>
            <person name="Reynolds N.K."/>
            <person name="Benny G.L."/>
            <person name="Smith M.E."/>
            <person name="James T.Y."/>
            <person name="Grigoriev I.V."/>
        </authorList>
    </citation>
    <scope>NUCLEOTIDE SEQUENCE [LARGE SCALE GENOMIC DNA]</scope>
    <source>
        <strain evidence="8 9">ATCC 52028</strain>
    </source>
</reference>
<feature type="compositionally biased region" description="Polar residues" evidence="4">
    <location>
        <begin position="424"/>
        <end position="433"/>
    </location>
</feature>
<dbReference type="SUPFAM" id="SSF117289">
    <property type="entry name" value="Nucleoporin domain"/>
    <property type="match status" value="1"/>
</dbReference>
<feature type="region of interest" description="Disordered" evidence="4">
    <location>
        <begin position="1065"/>
        <end position="1122"/>
    </location>
</feature>
<dbReference type="STRING" id="1555241.A0A4P9X1J0"/>
<evidence type="ECO:0000256" key="2">
    <source>
        <dbReference type="ARBA" id="ARBA00022448"/>
    </source>
</evidence>
<dbReference type="Gene3D" id="2.130.10.10">
    <property type="entry name" value="YVTN repeat-like/Quinoprotein amine dehydrogenase"/>
    <property type="match status" value="1"/>
</dbReference>
<reference evidence="6" key="3">
    <citation type="submission" date="2018-08" db="EMBL/GenBank/DDBJ databases">
        <title>Leveraging single-cell genomics to expand the Fungal Tree of Life.</title>
        <authorList>
            <consortium name="DOE Joint Genome Institute"/>
            <person name="Ahrendt S.R."/>
            <person name="Quandt C.A."/>
            <person name="Ciobanu D."/>
            <person name="Clum A."/>
            <person name="Salamov A."/>
            <person name="Andreopoulos B."/>
            <person name="Cheng J.-F."/>
            <person name="Woyke T."/>
            <person name="Pelin A."/>
            <person name="Henrissat B."/>
            <person name="Reynolds N."/>
            <person name="Benny G.L."/>
            <person name="Smith M.E."/>
            <person name="James T.Y."/>
            <person name="Grigoriev I.V."/>
        </authorList>
    </citation>
    <scope>NUCLEOTIDE SEQUENCE</scope>
    <source>
        <strain evidence="6">ATCC 52028</strain>
    </source>
</reference>
<feature type="region of interest" description="Disordered" evidence="4">
    <location>
        <begin position="418"/>
        <end position="438"/>
    </location>
</feature>
<evidence type="ECO:0000313" key="7">
    <source>
        <dbReference type="EMBL" id="RKO98943.1"/>
    </source>
</evidence>
<feature type="region of interest" description="Disordered" evidence="4">
    <location>
        <begin position="1495"/>
        <end position="1531"/>
    </location>
</feature>
<organism evidence="6 8">
    <name type="scientific">Caulochytrium protostelioides</name>
    <dbReference type="NCBI Taxonomy" id="1555241"/>
    <lineage>
        <taxon>Eukaryota</taxon>
        <taxon>Fungi</taxon>
        <taxon>Fungi incertae sedis</taxon>
        <taxon>Chytridiomycota</taxon>
        <taxon>Chytridiomycota incertae sedis</taxon>
        <taxon>Chytridiomycetes</taxon>
        <taxon>Caulochytriales</taxon>
        <taxon>Caulochytriaceae</taxon>
        <taxon>Caulochytrium</taxon>
    </lineage>
</organism>
<dbReference type="InterPro" id="IPR039462">
    <property type="entry name" value="Nup159/Nup146_N"/>
</dbReference>
<protein>
    <recommendedName>
        <fullName evidence="5">Nucleoporin Nup159/Nup146 N-terminal domain-containing protein</fullName>
    </recommendedName>
</protein>
<feature type="region of interest" description="Disordered" evidence="4">
    <location>
        <begin position="658"/>
        <end position="690"/>
    </location>
</feature>
<feature type="compositionally biased region" description="Polar residues" evidence="4">
    <location>
        <begin position="1337"/>
        <end position="1360"/>
    </location>
</feature>